<keyword evidence="10 17" id="KW-0249">Electron transport</keyword>
<name>A0A126TEP3_9COLE</name>
<dbReference type="EC" id="7.1.1.2" evidence="4 17"/>
<keyword evidence="15 17" id="KW-0472">Membrane</keyword>
<dbReference type="AlphaFoldDB" id="A0A126TEP3"/>
<keyword evidence="8 17" id="KW-0812">Transmembrane</keyword>
<dbReference type="GO" id="GO:0030964">
    <property type="term" value="C:NADH dehydrogenase complex"/>
    <property type="evidence" value="ECO:0007669"/>
    <property type="project" value="TreeGrafter"/>
</dbReference>
<dbReference type="GO" id="GO:0005743">
    <property type="term" value="C:mitochondrial inner membrane"/>
    <property type="evidence" value="ECO:0007669"/>
    <property type="project" value="UniProtKB-SubCell"/>
</dbReference>
<feature type="transmembrane region" description="Helical" evidence="17">
    <location>
        <begin position="62"/>
        <end position="87"/>
    </location>
</feature>
<feature type="transmembrane region" description="Helical" evidence="17">
    <location>
        <begin position="6"/>
        <end position="26"/>
    </location>
</feature>
<evidence type="ECO:0000256" key="2">
    <source>
        <dbReference type="ARBA" id="ARBA00004225"/>
    </source>
</evidence>
<keyword evidence="13 17" id="KW-0830">Ubiquinone</keyword>
<evidence type="ECO:0000256" key="11">
    <source>
        <dbReference type="ARBA" id="ARBA00022989"/>
    </source>
</evidence>
<evidence type="ECO:0000256" key="5">
    <source>
        <dbReference type="ARBA" id="ARBA00016612"/>
    </source>
</evidence>
<dbReference type="GO" id="GO:0042773">
    <property type="term" value="P:ATP synthesis coupled electron transport"/>
    <property type="evidence" value="ECO:0007669"/>
    <property type="project" value="UniProtKB-UniRule"/>
</dbReference>
<dbReference type="InterPro" id="IPR039428">
    <property type="entry name" value="NUOK/Mnh_C1-like"/>
</dbReference>
<comment type="similarity">
    <text evidence="3 17">Belongs to the complex I subunit 4L family.</text>
</comment>
<dbReference type="GO" id="GO:0008137">
    <property type="term" value="F:NADH dehydrogenase (ubiquinone) activity"/>
    <property type="evidence" value="ECO:0007669"/>
    <property type="project" value="UniProtKB-EC"/>
</dbReference>
<dbReference type="InterPro" id="IPR001133">
    <property type="entry name" value="NADH_UbQ_OxRdtase_chain4L/K"/>
</dbReference>
<dbReference type="PANTHER" id="PTHR11434">
    <property type="entry name" value="NADH-UBIQUINONE OXIDOREDUCTASE SUBUNIT ND4L"/>
    <property type="match status" value="1"/>
</dbReference>
<accession>A0A126TEP3</accession>
<evidence type="ECO:0000256" key="16">
    <source>
        <dbReference type="ARBA" id="ARBA00049551"/>
    </source>
</evidence>
<evidence type="ECO:0000256" key="4">
    <source>
        <dbReference type="ARBA" id="ARBA00012944"/>
    </source>
</evidence>
<evidence type="ECO:0000313" key="18">
    <source>
        <dbReference type="EMBL" id="AML26003.1"/>
    </source>
</evidence>
<evidence type="ECO:0000256" key="1">
    <source>
        <dbReference type="ARBA" id="ARBA00003257"/>
    </source>
</evidence>
<comment type="function">
    <text evidence="17">Core subunit of the mitochondrial membrane respiratory chain NADH dehydrogenase (Complex I) which catalyzes electron transfer from NADH through the respiratory chain, using ubiquinone as an electron acceptor.</text>
</comment>
<geneLocation type="mitochondrion" evidence="18"/>
<gene>
    <name evidence="18" type="primary">ND4L</name>
</gene>
<organism evidence="18">
    <name type="scientific">Staphylinidae sp. BMNH 1274240</name>
    <dbReference type="NCBI Taxonomy" id="1796567"/>
    <lineage>
        <taxon>Eukaryota</taxon>
        <taxon>Metazoa</taxon>
        <taxon>Ecdysozoa</taxon>
        <taxon>Arthropoda</taxon>
        <taxon>Hexapoda</taxon>
        <taxon>Insecta</taxon>
        <taxon>Pterygota</taxon>
        <taxon>Neoptera</taxon>
        <taxon>Endopterygota</taxon>
        <taxon>Coleoptera</taxon>
        <taxon>Polyphaga</taxon>
        <taxon>Staphyliniformia</taxon>
        <taxon>Staphylinidae</taxon>
    </lineage>
</organism>
<evidence type="ECO:0000256" key="17">
    <source>
        <dbReference type="RuleBase" id="RU004419"/>
    </source>
</evidence>
<evidence type="ECO:0000256" key="7">
    <source>
        <dbReference type="ARBA" id="ARBA00022660"/>
    </source>
</evidence>
<keyword evidence="7 17" id="KW-0679">Respiratory chain</keyword>
<keyword evidence="6 17" id="KW-0813">Transport</keyword>
<evidence type="ECO:0000256" key="3">
    <source>
        <dbReference type="ARBA" id="ARBA00010519"/>
    </source>
</evidence>
<reference evidence="18" key="1">
    <citation type="submission" date="2015-09" db="EMBL/GenBank/DDBJ databases">
        <title>Capturing the unknown biodiversity of arthropods in tropical forests using metagenomics.</title>
        <authorList>
            <person name="Andujar C."/>
            <person name="Creedy T.J."/>
            <person name="Garner B."/>
            <person name="Canty R."/>
            <person name="Warner H.B."/>
            <person name="Lipecki J."/>
            <person name="Crampton-Platt A."/>
            <person name="Gabrielli M."/>
            <person name="Croydon-Veleslavov I.A."/>
            <person name="Lim J.L."/>
            <person name="Linard B."/>
            <person name="Vogler A."/>
        </authorList>
    </citation>
    <scope>NUCLEOTIDE SEQUENCE</scope>
</reference>
<evidence type="ECO:0000256" key="14">
    <source>
        <dbReference type="ARBA" id="ARBA00023128"/>
    </source>
</evidence>
<evidence type="ECO:0000256" key="6">
    <source>
        <dbReference type="ARBA" id="ARBA00022448"/>
    </source>
</evidence>
<dbReference type="EMBL" id="KT696190">
    <property type="protein sequence ID" value="AML26003.1"/>
    <property type="molecule type" value="Genomic_DNA"/>
</dbReference>
<evidence type="ECO:0000256" key="13">
    <source>
        <dbReference type="ARBA" id="ARBA00023075"/>
    </source>
</evidence>
<protein>
    <recommendedName>
        <fullName evidence="5 17">NADH-ubiquinone oxidoreductase chain 4L</fullName>
        <ecNumber evidence="4 17">7.1.1.2</ecNumber>
    </recommendedName>
</protein>
<evidence type="ECO:0000256" key="10">
    <source>
        <dbReference type="ARBA" id="ARBA00022982"/>
    </source>
</evidence>
<dbReference type="PANTHER" id="PTHR11434:SF0">
    <property type="entry name" value="NADH-UBIQUINONE OXIDOREDUCTASE CHAIN 4L"/>
    <property type="match status" value="1"/>
</dbReference>
<comment type="subcellular location">
    <subcellularLocation>
        <location evidence="17">Mitochondrion inner membrane</location>
        <topology evidence="17">Multi-pass membrane protein</topology>
    </subcellularLocation>
    <subcellularLocation>
        <location evidence="2">Mitochondrion membrane</location>
        <topology evidence="2">Multi-pass membrane protein</topology>
    </subcellularLocation>
</comment>
<keyword evidence="17" id="KW-0999">Mitochondrion inner membrane</keyword>
<keyword evidence="12 17" id="KW-0520">NAD</keyword>
<feature type="transmembrane region" description="Helical" evidence="17">
    <location>
        <begin position="33"/>
        <end position="56"/>
    </location>
</feature>
<comment type="function">
    <text evidence="1">Core subunit of the mitochondrial membrane respiratory chain NADH dehydrogenase (Complex I) that is believed to belong to the minimal assembly required for catalysis. Complex I functions in the transfer of electrons from NADH to the respiratory chain. The immediate electron acceptor for the enzyme is believed to be ubiquinone.</text>
</comment>
<evidence type="ECO:0000256" key="9">
    <source>
        <dbReference type="ARBA" id="ARBA00022967"/>
    </source>
</evidence>
<evidence type="ECO:0000256" key="12">
    <source>
        <dbReference type="ARBA" id="ARBA00023027"/>
    </source>
</evidence>
<evidence type="ECO:0000256" key="15">
    <source>
        <dbReference type="ARBA" id="ARBA00023136"/>
    </source>
</evidence>
<dbReference type="Pfam" id="PF00420">
    <property type="entry name" value="Oxidored_q2"/>
    <property type="match status" value="1"/>
</dbReference>
<sequence length="102" mass="12264">MFFIKLLKLMLMYFSMFMYFMGLISFSINRKHFLMMLLSLEFIVLSLYLSLFIFLSSFNYEFYISMVFLTMSVCEGVLGLSILVLMIRTHGNDYYKSFNLLW</sequence>
<comment type="catalytic activity">
    <reaction evidence="16 17">
        <text>a ubiquinone + NADH + 5 H(+)(in) = a ubiquinol + NAD(+) + 4 H(+)(out)</text>
        <dbReference type="Rhea" id="RHEA:29091"/>
        <dbReference type="Rhea" id="RHEA-COMP:9565"/>
        <dbReference type="Rhea" id="RHEA-COMP:9566"/>
        <dbReference type="ChEBI" id="CHEBI:15378"/>
        <dbReference type="ChEBI" id="CHEBI:16389"/>
        <dbReference type="ChEBI" id="CHEBI:17976"/>
        <dbReference type="ChEBI" id="CHEBI:57540"/>
        <dbReference type="ChEBI" id="CHEBI:57945"/>
        <dbReference type="EC" id="7.1.1.2"/>
    </reaction>
</comment>
<dbReference type="GO" id="GO:0016651">
    <property type="term" value="F:oxidoreductase activity, acting on NAD(P)H"/>
    <property type="evidence" value="ECO:0007669"/>
    <property type="project" value="InterPro"/>
</dbReference>
<proteinExistence type="inferred from homology"/>
<keyword evidence="14 17" id="KW-0496">Mitochondrion</keyword>
<evidence type="ECO:0000256" key="8">
    <source>
        <dbReference type="ARBA" id="ARBA00022692"/>
    </source>
</evidence>
<keyword evidence="11 17" id="KW-1133">Transmembrane helix</keyword>
<keyword evidence="9 17" id="KW-1278">Translocase</keyword>
<dbReference type="Gene3D" id="1.10.287.3510">
    <property type="match status" value="1"/>
</dbReference>